<dbReference type="GO" id="GO:0008168">
    <property type="term" value="F:methyltransferase activity"/>
    <property type="evidence" value="ECO:0007669"/>
    <property type="project" value="UniProtKB-KW"/>
</dbReference>
<keyword evidence="2" id="KW-0808">Transferase</keyword>
<reference evidence="2 3" key="1">
    <citation type="submission" date="2023-04" db="EMBL/GenBank/DDBJ databases">
        <title>A. sendaiensis sub sp. chiapanensis a novel subspecie with specific adaptation in bacterial cell wall isolated from an active volcano.</title>
        <authorList>
            <person name="Alvarez Gutierrez P.E."/>
            <person name="Ortiz Cortes L.Y."/>
        </authorList>
    </citation>
    <scope>NUCLEOTIDE SEQUENCE [LARGE SCALE GENOMIC DNA]</scope>
    <source>
        <strain evidence="2 3">PA2</strain>
    </source>
</reference>
<keyword evidence="2" id="KW-0489">Methyltransferase</keyword>
<dbReference type="RefSeq" id="WP_283202402.1">
    <property type="nucleotide sequence ID" value="NZ_JASGCB010000001.1"/>
</dbReference>
<dbReference type="SUPFAM" id="SSF53335">
    <property type="entry name" value="S-adenosyl-L-methionine-dependent methyltransferases"/>
    <property type="match status" value="1"/>
</dbReference>
<gene>
    <name evidence="2" type="ORF">QID03_01025</name>
</gene>
<evidence type="ECO:0000259" key="1">
    <source>
        <dbReference type="Pfam" id="PF08241"/>
    </source>
</evidence>
<dbReference type="Gene3D" id="3.40.50.150">
    <property type="entry name" value="Vaccinia Virus protein VP39"/>
    <property type="match status" value="1"/>
</dbReference>
<evidence type="ECO:0000313" key="3">
    <source>
        <dbReference type="Proteomes" id="UP001529245"/>
    </source>
</evidence>
<dbReference type="PANTHER" id="PTHR43591:SF24">
    <property type="entry name" value="2-METHOXY-6-POLYPRENYL-1,4-BENZOQUINOL METHYLASE, MITOCHONDRIAL"/>
    <property type="match status" value="1"/>
</dbReference>
<sequence>MPHVFRPEHAARLLAEERERLLPPDRIIDALEMQGHEDVVDIGAGPGFFALPMARRTKGTVYAVDLSKEMLAMLGERAAQAGLTHVQALEAPADRLPLPAESVDRALMAFVLHEVPDRIAALGEVRRVLRPGGRFLLLEWDKRPMEMGPPVNERLSLDDCEEALKAAGFRVLHRVFPNDVHYGVLAER</sequence>
<dbReference type="PANTHER" id="PTHR43591">
    <property type="entry name" value="METHYLTRANSFERASE"/>
    <property type="match status" value="1"/>
</dbReference>
<feature type="domain" description="Methyltransferase type 11" evidence="1">
    <location>
        <begin position="40"/>
        <end position="136"/>
    </location>
</feature>
<organism evidence="2 3">
    <name type="scientific">Alicyclobacillus sendaiensis PA2</name>
    <dbReference type="NCBI Taxonomy" id="3029425"/>
    <lineage>
        <taxon>Bacteria</taxon>
        <taxon>Bacillati</taxon>
        <taxon>Bacillota</taxon>
        <taxon>Bacilli</taxon>
        <taxon>Bacillales</taxon>
        <taxon>Alicyclobacillaceae</taxon>
        <taxon>Alicyclobacillus</taxon>
    </lineage>
</organism>
<dbReference type="EMBL" id="JASGCB010000001">
    <property type="protein sequence ID" value="MDI9258762.1"/>
    <property type="molecule type" value="Genomic_DNA"/>
</dbReference>
<dbReference type="GO" id="GO:0032259">
    <property type="term" value="P:methylation"/>
    <property type="evidence" value="ECO:0007669"/>
    <property type="project" value="UniProtKB-KW"/>
</dbReference>
<dbReference type="CDD" id="cd02440">
    <property type="entry name" value="AdoMet_MTases"/>
    <property type="match status" value="1"/>
</dbReference>
<evidence type="ECO:0000313" key="2">
    <source>
        <dbReference type="EMBL" id="MDI9258762.1"/>
    </source>
</evidence>
<comment type="caution">
    <text evidence="2">The sequence shown here is derived from an EMBL/GenBank/DDBJ whole genome shotgun (WGS) entry which is preliminary data.</text>
</comment>
<dbReference type="InterPro" id="IPR029063">
    <property type="entry name" value="SAM-dependent_MTases_sf"/>
</dbReference>
<accession>A0ABT6XUK8</accession>
<proteinExistence type="predicted"/>
<protein>
    <submittedName>
        <fullName evidence="2">Methyltransferase domain-containing protein</fullName>
    </submittedName>
</protein>
<dbReference type="Proteomes" id="UP001529245">
    <property type="component" value="Unassembled WGS sequence"/>
</dbReference>
<keyword evidence="3" id="KW-1185">Reference proteome</keyword>
<name>A0ABT6XUK8_ALISE</name>
<dbReference type="Pfam" id="PF08241">
    <property type="entry name" value="Methyltransf_11"/>
    <property type="match status" value="1"/>
</dbReference>
<dbReference type="InterPro" id="IPR013216">
    <property type="entry name" value="Methyltransf_11"/>
</dbReference>